<name>A0ABP5RZV1_9ACTN</name>
<accession>A0ABP5RZV1</accession>
<evidence type="ECO:0008006" key="3">
    <source>
        <dbReference type="Google" id="ProtNLM"/>
    </source>
</evidence>
<dbReference type="Proteomes" id="UP001500305">
    <property type="component" value="Unassembled WGS sequence"/>
</dbReference>
<dbReference type="EMBL" id="BAAATR010000077">
    <property type="protein sequence ID" value="GAA2280545.1"/>
    <property type="molecule type" value="Genomic_DNA"/>
</dbReference>
<protein>
    <recommendedName>
        <fullName evidence="3">TetR family transcriptional regulator</fullName>
    </recommendedName>
</protein>
<comment type="caution">
    <text evidence="1">The sequence shown here is derived from an EMBL/GenBank/DDBJ whole genome shotgun (WGS) entry which is preliminary data.</text>
</comment>
<evidence type="ECO:0000313" key="1">
    <source>
        <dbReference type="EMBL" id="GAA2280545.1"/>
    </source>
</evidence>
<sequence>MAAEHFLVLLTGPLEYRPGADPDAIADAAVEFLLRAYGADRAY</sequence>
<dbReference type="Gene3D" id="1.10.357.10">
    <property type="entry name" value="Tetracycline Repressor, domain 2"/>
    <property type="match status" value="1"/>
</dbReference>
<organism evidence="1 2">
    <name type="scientific">Kitasatospora cystarginea</name>
    <dbReference type="NCBI Taxonomy" id="58350"/>
    <lineage>
        <taxon>Bacteria</taxon>
        <taxon>Bacillati</taxon>
        <taxon>Actinomycetota</taxon>
        <taxon>Actinomycetes</taxon>
        <taxon>Kitasatosporales</taxon>
        <taxon>Streptomycetaceae</taxon>
        <taxon>Kitasatospora</taxon>
    </lineage>
</organism>
<reference evidence="2" key="1">
    <citation type="journal article" date="2019" name="Int. J. Syst. Evol. Microbiol.">
        <title>The Global Catalogue of Microorganisms (GCM) 10K type strain sequencing project: providing services to taxonomists for standard genome sequencing and annotation.</title>
        <authorList>
            <consortium name="The Broad Institute Genomics Platform"/>
            <consortium name="The Broad Institute Genome Sequencing Center for Infectious Disease"/>
            <person name="Wu L."/>
            <person name="Ma J."/>
        </authorList>
    </citation>
    <scope>NUCLEOTIDE SEQUENCE [LARGE SCALE GENOMIC DNA]</scope>
    <source>
        <strain evidence="2">JCM 7356</strain>
    </source>
</reference>
<gene>
    <name evidence="1" type="ORF">GCM10010430_78170</name>
</gene>
<dbReference type="RefSeq" id="WP_344641315.1">
    <property type="nucleotide sequence ID" value="NZ_BAAATR010000077.1"/>
</dbReference>
<proteinExistence type="predicted"/>
<evidence type="ECO:0000313" key="2">
    <source>
        <dbReference type="Proteomes" id="UP001500305"/>
    </source>
</evidence>
<keyword evidence="2" id="KW-1185">Reference proteome</keyword>